<reference evidence="2" key="2">
    <citation type="submission" date="2021-10" db="EMBL/GenBank/DDBJ databases">
        <title>Phylogenomics reveals ancestral predisposition of the termite-cultivated fungus Termitomyces towards a domesticated lifestyle.</title>
        <authorList>
            <person name="Auxier B."/>
            <person name="Grum-Grzhimaylo A."/>
            <person name="Cardenas M.E."/>
            <person name="Lodge J.D."/>
            <person name="Laessoe T."/>
            <person name="Pedersen O."/>
            <person name="Smith M.E."/>
            <person name="Kuyper T.W."/>
            <person name="Franco-Molano E.A."/>
            <person name="Baroni T.J."/>
            <person name="Aanen D.K."/>
        </authorList>
    </citation>
    <scope>NUCLEOTIDE SEQUENCE</scope>
    <source>
        <strain evidence="2">D49</strain>
    </source>
</reference>
<organism evidence="2 3">
    <name type="scientific">Sphagnurus paluster</name>
    <dbReference type="NCBI Taxonomy" id="117069"/>
    <lineage>
        <taxon>Eukaryota</taxon>
        <taxon>Fungi</taxon>
        <taxon>Dikarya</taxon>
        <taxon>Basidiomycota</taxon>
        <taxon>Agaricomycotina</taxon>
        <taxon>Agaricomycetes</taxon>
        <taxon>Agaricomycetidae</taxon>
        <taxon>Agaricales</taxon>
        <taxon>Tricholomatineae</taxon>
        <taxon>Lyophyllaceae</taxon>
        <taxon>Sphagnurus</taxon>
    </lineage>
</organism>
<protein>
    <submittedName>
        <fullName evidence="2">Uncharacterized protein</fullName>
    </submittedName>
</protein>
<dbReference type="AlphaFoldDB" id="A0A9P7FW21"/>
<evidence type="ECO:0000313" key="2">
    <source>
        <dbReference type="EMBL" id="KAG5635847.1"/>
    </source>
</evidence>
<proteinExistence type="predicted"/>
<feature type="compositionally biased region" description="Basic and acidic residues" evidence="1">
    <location>
        <begin position="157"/>
        <end position="168"/>
    </location>
</feature>
<dbReference type="EMBL" id="JABCKI010006013">
    <property type="protein sequence ID" value="KAG5635847.1"/>
    <property type="molecule type" value="Genomic_DNA"/>
</dbReference>
<accession>A0A9P7FW21</accession>
<evidence type="ECO:0000313" key="3">
    <source>
        <dbReference type="Proteomes" id="UP000717328"/>
    </source>
</evidence>
<feature type="region of interest" description="Disordered" evidence="1">
    <location>
        <begin position="149"/>
        <end position="168"/>
    </location>
</feature>
<reference evidence="2" key="1">
    <citation type="submission" date="2021-02" db="EMBL/GenBank/DDBJ databases">
        <authorList>
            <person name="Nieuwenhuis M."/>
            <person name="Van De Peppel L.J.J."/>
        </authorList>
    </citation>
    <scope>NUCLEOTIDE SEQUENCE</scope>
    <source>
        <strain evidence="2">D49</strain>
    </source>
</reference>
<sequence length="168" mass="18608">MGEATMYTSPEVAVVEPNFNPDPTSRTREWRGRGRQNAFILENDDPRPNSDSFRTNNVPAAYAVFAMRGEECGAVDTGRNNDTFLLRKNIDSGDSDDQSLVNAGFAARSWFVDGVPTRTVCSRGTGDAARLEENGDFVSGGCKYYAPSVERDDESADESHEEPHLWYL</sequence>
<dbReference type="Proteomes" id="UP000717328">
    <property type="component" value="Unassembled WGS sequence"/>
</dbReference>
<keyword evidence="3" id="KW-1185">Reference proteome</keyword>
<name>A0A9P7FW21_9AGAR</name>
<evidence type="ECO:0000256" key="1">
    <source>
        <dbReference type="SAM" id="MobiDB-lite"/>
    </source>
</evidence>
<gene>
    <name evidence="2" type="ORF">H0H81_009876</name>
</gene>
<comment type="caution">
    <text evidence="2">The sequence shown here is derived from an EMBL/GenBank/DDBJ whole genome shotgun (WGS) entry which is preliminary data.</text>
</comment>